<dbReference type="Proteomes" id="UP001152300">
    <property type="component" value="Unassembled WGS sequence"/>
</dbReference>
<evidence type="ECO:0000313" key="2">
    <source>
        <dbReference type="Proteomes" id="UP001152300"/>
    </source>
</evidence>
<dbReference type="EMBL" id="JAPEIS010000011">
    <property type="protein sequence ID" value="KAJ8061853.1"/>
    <property type="molecule type" value="Genomic_DNA"/>
</dbReference>
<keyword evidence="2" id="KW-1185">Reference proteome</keyword>
<name>A0A9X0AGN5_9HELO</name>
<sequence length="104" mass="11631">MLYGIVTFEYQERAETYAKGLSQCKVFGDLSVYTVALSGRWFSFHATLYLLLFCHALPLWHCLLVTLETPHCLAFEEEAQSPCAIAMNSLPPYVVTSSLDGFGT</sequence>
<dbReference type="AlphaFoldDB" id="A0A9X0AGN5"/>
<evidence type="ECO:0000313" key="1">
    <source>
        <dbReference type="EMBL" id="KAJ8061853.1"/>
    </source>
</evidence>
<organism evidence="1 2">
    <name type="scientific">Sclerotinia nivalis</name>
    <dbReference type="NCBI Taxonomy" id="352851"/>
    <lineage>
        <taxon>Eukaryota</taxon>
        <taxon>Fungi</taxon>
        <taxon>Dikarya</taxon>
        <taxon>Ascomycota</taxon>
        <taxon>Pezizomycotina</taxon>
        <taxon>Leotiomycetes</taxon>
        <taxon>Helotiales</taxon>
        <taxon>Sclerotiniaceae</taxon>
        <taxon>Sclerotinia</taxon>
    </lineage>
</organism>
<gene>
    <name evidence="1" type="ORF">OCU04_009645</name>
</gene>
<reference evidence="1" key="1">
    <citation type="submission" date="2022-11" db="EMBL/GenBank/DDBJ databases">
        <title>Genome Resource of Sclerotinia nivalis Strain SnTB1, a Plant Pathogen Isolated from American Ginseng.</title>
        <authorList>
            <person name="Fan S."/>
        </authorList>
    </citation>
    <scope>NUCLEOTIDE SEQUENCE</scope>
    <source>
        <strain evidence="1">SnTB1</strain>
    </source>
</reference>
<accession>A0A9X0AGN5</accession>
<comment type="caution">
    <text evidence="1">The sequence shown here is derived from an EMBL/GenBank/DDBJ whole genome shotgun (WGS) entry which is preliminary data.</text>
</comment>
<proteinExistence type="predicted"/>
<protein>
    <submittedName>
        <fullName evidence="1">Uncharacterized protein</fullName>
    </submittedName>
</protein>